<accession>A0A5J9TR84</accession>
<protein>
    <submittedName>
        <fullName evidence="2">Uncharacterized protein</fullName>
    </submittedName>
</protein>
<feature type="region of interest" description="Disordered" evidence="1">
    <location>
        <begin position="1"/>
        <end position="98"/>
    </location>
</feature>
<feature type="compositionally biased region" description="Low complexity" evidence="1">
    <location>
        <begin position="69"/>
        <end position="79"/>
    </location>
</feature>
<dbReference type="AlphaFoldDB" id="A0A5J9TR84"/>
<keyword evidence="3" id="KW-1185">Reference proteome</keyword>
<organism evidence="2 3">
    <name type="scientific">Eragrostis curvula</name>
    <name type="common">weeping love grass</name>
    <dbReference type="NCBI Taxonomy" id="38414"/>
    <lineage>
        <taxon>Eukaryota</taxon>
        <taxon>Viridiplantae</taxon>
        <taxon>Streptophyta</taxon>
        <taxon>Embryophyta</taxon>
        <taxon>Tracheophyta</taxon>
        <taxon>Spermatophyta</taxon>
        <taxon>Magnoliopsida</taxon>
        <taxon>Liliopsida</taxon>
        <taxon>Poales</taxon>
        <taxon>Poaceae</taxon>
        <taxon>PACMAD clade</taxon>
        <taxon>Chloridoideae</taxon>
        <taxon>Eragrostideae</taxon>
        <taxon>Eragrostidinae</taxon>
        <taxon>Eragrostis</taxon>
    </lineage>
</organism>
<reference evidence="2 3" key="1">
    <citation type="journal article" date="2019" name="Sci. Rep.">
        <title>A high-quality genome of Eragrostis curvula grass provides insights into Poaceae evolution and supports new strategies to enhance forage quality.</title>
        <authorList>
            <person name="Carballo J."/>
            <person name="Santos B.A.C.M."/>
            <person name="Zappacosta D."/>
            <person name="Garbus I."/>
            <person name="Selva J.P."/>
            <person name="Gallo C.A."/>
            <person name="Diaz A."/>
            <person name="Albertini E."/>
            <person name="Caccamo M."/>
            <person name="Echenique V."/>
        </authorList>
    </citation>
    <scope>NUCLEOTIDE SEQUENCE [LARGE SCALE GENOMIC DNA]</scope>
    <source>
        <strain evidence="3">cv. Victoria</strain>
        <tissue evidence="2">Leaf</tissue>
    </source>
</reference>
<feature type="compositionally biased region" description="Basic and acidic residues" evidence="1">
    <location>
        <begin position="15"/>
        <end position="27"/>
    </location>
</feature>
<proteinExistence type="predicted"/>
<evidence type="ECO:0000256" key="1">
    <source>
        <dbReference type="SAM" id="MobiDB-lite"/>
    </source>
</evidence>
<comment type="caution">
    <text evidence="2">The sequence shown here is derived from an EMBL/GenBank/DDBJ whole genome shotgun (WGS) entry which is preliminary data.</text>
</comment>
<feature type="non-terminal residue" evidence="2">
    <location>
        <position position="1"/>
    </location>
</feature>
<evidence type="ECO:0000313" key="3">
    <source>
        <dbReference type="Proteomes" id="UP000324897"/>
    </source>
</evidence>
<sequence>MPFLTSPVTTNPSQPKEEAWGTRKRTGDVSSSISTAIYRRPLGFYGCRRDPTRRSTPTTASSPPPPYPDRAAAVSLLASPPRPPRPASSADARDEEEIRPGRLLLSIVPFVYLFSRVLLRI</sequence>
<dbReference type="EMBL" id="RWGY01000031">
    <property type="protein sequence ID" value="TVU13893.1"/>
    <property type="molecule type" value="Genomic_DNA"/>
</dbReference>
<dbReference type="Gramene" id="TVU13893">
    <property type="protein sequence ID" value="TVU13893"/>
    <property type="gene ID" value="EJB05_37326"/>
</dbReference>
<evidence type="ECO:0000313" key="2">
    <source>
        <dbReference type="EMBL" id="TVU13893.1"/>
    </source>
</evidence>
<gene>
    <name evidence="2" type="ORF">EJB05_37326</name>
</gene>
<dbReference type="Proteomes" id="UP000324897">
    <property type="component" value="Unassembled WGS sequence"/>
</dbReference>
<name>A0A5J9TR84_9POAL</name>
<feature type="compositionally biased region" description="Polar residues" evidence="1">
    <location>
        <begin position="1"/>
        <end position="14"/>
    </location>
</feature>